<gene>
    <name evidence="1" type="ORF">METZ01_LOCUS455568</name>
</gene>
<proteinExistence type="predicted"/>
<evidence type="ECO:0000313" key="1">
    <source>
        <dbReference type="EMBL" id="SVE02714.1"/>
    </source>
</evidence>
<dbReference type="EMBL" id="UINC01189158">
    <property type="protein sequence ID" value="SVE02714.1"/>
    <property type="molecule type" value="Genomic_DNA"/>
</dbReference>
<accession>A0A383A4U6</accession>
<sequence length="111" mass="12673">MQVGKDPKIIEVQGLTWFETDDLAYEYWGHMNDEFQKSIGAISVISEENLPYFFDCNSEYIKKKLTGTRLLKSKEPVGVKVTNDQKVISEYYEPSGPTQQMIDDNTIGIGE</sequence>
<name>A0A383A4U6_9ZZZZ</name>
<organism evidence="1">
    <name type="scientific">marine metagenome</name>
    <dbReference type="NCBI Taxonomy" id="408172"/>
    <lineage>
        <taxon>unclassified sequences</taxon>
        <taxon>metagenomes</taxon>
        <taxon>ecological metagenomes</taxon>
    </lineage>
</organism>
<protein>
    <submittedName>
        <fullName evidence="1">Uncharacterized protein</fullName>
    </submittedName>
</protein>
<dbReference type="AlphaFoldDB" id="A0A383A4U6"/>
<feature type="non-terminal residue" evidence="1">
    <location>
        <position position="111"/>
    </location>
</feature>
<reference evidence="1" key="1">
    <citation type="submission" date="2018-05" db="EMBL/GenBank/DDBJ databases">
        <authorList>
            <person name="Lanie J.A."/>
            <person name="Ng W.-L."/>
            <person name="Kazmierczak K.M."/>
            <person name="Andrzejewski T.M."/>
            <person name="Davidsen T.M."/>
            <person name="Wayne K.J."/>
            <person name="Tettelin H."/>
            <person name="Glass J.I."/>
            <person name="Rusch D."/>
            <person name="Podicherti R."/>
            <person name="Tsui H.-C.T."/>
            <person name="Winkler M.E."/>
        </authorList>
    </citation>
    <scope>NUCLEOTIDE SEQUENCE</scope>
</reference>